<dbReference type="PATRIC" id="fig|1423739.3.peg.456"/>
<evidence type="ECO:0008006" key="3">
    <source>
        <dbReference type="Google" id="ProtNLM"/>
    </source>
</evidence>
<organism evidence="1 2">
    <name type="scientific">Lentilactobacillus diolivorans DSM 14421</name>
    <dbReference type="NCBI Taxonomy" id="1423739"/>
    <lineage>
        <taxon>Bacteria</taxon>
        <taxon>Bacillati</taxon>
        <taxon>Bacillota</taxon>
        <taxon>Bacilli</taxon>
        <taxon>Lactobacillales</taxon>
        <taxon>Lactobacillaceae</taxon>
        <taxon>Lentilactobacillus</taxon>
    </lineage>
</organism>
<evidence type="ECO:0000313" key="2">
    <source>
        <dbReference type="Proteomes" id="UP000052013"/>
    </source>
</evidence>
<comment type="caution">
    <text evidence="1">The sequence shown here is derived from an EMBL/GenBank/DDBJ whole genome shotgun (WGS) entry which is preliminary data.</text>
</comment>
<dbReference type="AlphaFoldDB" id="A0A0R1SK77"/>
<accession>A0A0R1SK77</accession>
<reference evidence="1 2" key="1">
    <citation type="journal article" date="2015" name="Genome Announc.">
        <title>Expanding the biotechnology potential of lactobacilli through comparative genomics of 213 strains and associated genera.</title>
        <authorList>
            <person name="Sun Z."/>
            <person name="Harris H.M."/>
            <person name="McCann A."/>
            <person name="Guo C."/>
            <person name="Argimon S."/>
            <person name="Zhang W."/>
            <person name="Yang X."/>
            <person name="Jeffery I.B."/>
            <person name="Cooney J.C."/>
            <person name="Kagawa T.F."/>
            <person name="Liu W."/>
            <person name="Song Y."/>
            <person name="Salvetti E."/>
            <person name="Wrobel A."/>
            <person name="Rasinkangas P."/>
            <person name="Parkhill J."/>
            <person name="Rea M.C."/>
            <person name="O'Sullivan O."/>
            <person name="Ritari J."/>
            <person name="Douillard F.P."/>
            <person name="Paul Ross R."/>
            <person name="Yang R."/>
            <person name="Briner A.E."/>
            <person name="Felis G.E."/>
            <person name="de Vos W.M."/>
            <person name="Barrangou R."/>
            <person name="Klaenhammer T.R."/>
            <person name="Caufield P.W."/>
            <person name="Cui Y."/>
            <person name="Zhang H."/>
            <person name="O'Toole P.W."/>
        </authorList>
    </citation>
    <scope>NUCLEOTIDE SEQUENCE [LARGE SCALE GENOMIC DNA]</scope>
    <source>
        <strain evidence="1 2">DSM 14421</strain>
    </source>
</reference>
<gene>
    <name evidence="1" type="ORF">FC85_GL000435</name>
</gene>
<name>A0A0R1SK77_9LACO</name>
<protein>
    <recommendedName>
        <fullName evidence="3">Lipoprotein</fullName>
    </recommendedName>
</protein>
<dbReference type="PROSITE" id="PS51257">
    <property type="entry name" value="PROKAR_LIPOPROTEIN"/>
    <property type="match status" value="1"/>
</dbReference>
<sequence length="162" mass="18223">MKETLKVLFIGVGVLLVFVLSSCGKTPKRSTSEVHFEANGGDIVSFQQLDRIKVGSSVQSVERDLGRPDKIKQNGRKLVHEFQLLNQLTADSLSIIKKSLHMVSKPISLKQTTHQLETSKQATVLIYRARGKEHDPILMIFANRHLIDILTMSKATFRDIDQ</sequence>
<proteinExistence type="predicted"/>
<evidence type="ECO:0000313" key="1">
    <source>
        <dbReference type="EMBL" id="KRL69553.1"/>
    </source>
</evidence>
<dbReference type="Proteomes" id="UP000052013">
    <property type="component" value="Unassembled WGS sequence"/>
</dbReference>
<dbReference type="EMBL" id="AZEY01000007">
    <property type="protein sequence ID" value="KRL69553.1"/>
    <property type="molecule type" value="Genomic_DNA"/>
</dbReference>
<dbReference type="RefSeq" id="WP_057863646.1">
    <property type="nucleotide sequence ID" value="NZ_AZEY01000007.1"/>
</dbReference>